<proteinExistence type="inferred from homology"/>
<dbReference type="InterPro" id="IPR036901">
    <property type="entry name" value="Asp/Orn_carbamoylTrfase_sf"/>
</dbReference>
<reference evidence="5" key="1">
    <citation type="journal article" date="2016" name="Insect Biochem. Mol. Biol.">
        <title>Multifaceted biological insights from a draft genome sequence of the tobacco hornworm moth, Manduca sexta.</title>
        <authorList>
            <person name="Kanost M.R."/>
            <person name="Arrese E.L."/>
            <person name="Cao X."/>
            <person name="Chen Y.R."/>
            <person name="Chellapilla S."/>
            <person name="Goldsmith M.R."/>
            <person name="Grosse-Wilde E."/>
            <person name="Heckel D.G."/>
            <person name="Herndon N."/>
            <person name="Jiang H."/>
            <person name="Papanicolaou A."/>
            <person name="Qu J."/>
            <person name="Soulages J.L."/>
            <person name="Vogel H."/>
            <person name="Walters J."/>
            <person name="Waterhouse R.M."/>
            <person name="Ahn S.J."/>
            <person name="Almeida F.C."/>
            <person name="An C."/>
            <person name="Aqrawi P."/>
            <person name="Bretschneider A."/>
            <person name="Bryant W.B."/>
            <person name="Bucks S."/>
            <person name="Chao H."/>
            <person name="Chevignon G."/>
            <person name="Christen J.M."/>
            <person name="Clarke D.F."/>
            <person name="Dittmer N.T."/>
            <person name="Ferguson L.C.F."/>
            <person name="Garavelou S."/>
            <person name="Gordon K.H.J."/>
            <person name="Gunaratna R.T."/>
            <person name="Han Y."/>
            <person name="Hauser F."/>
            <person name="He Y."/>
            <person name="Heidel-Fischer H."/>
            <person name="Hirsh A."/>
            <person name="Hu Y."/>
            <person name="Jiang H."/>
            <person name="Kalra D."/>
            <person name="Klinner C."/>
            <person name="Konig C."/>
            <person name="Kovar C."/>
            <person name="Kroll A.R."/>
            <person name="Kuwar S.S."/>
            <person name="Lee S.L."/>
            <person name="Lehman R."/>
            <person name="Li K."/>
            <person name="Li Z."/>
            <person name="Liang H."/>
            <person name="Lovelace S."/>
            <person name="Lu Z."/>
            <person name="Mansfield J.H."/>
            <person name="McCulloch K.J."/>
            <person name="Mathew T."/>
            <person name="Morton B."/>
            <person name="Muzny D.M."/>
            <person name="Neunemann D."/>
            <person name="Ongeri F."/>
            <person name="Pauchet Y."/>
            <person name="Pu L.L."/>
            <person name="Pyrousis I."/>
            <person name="Rao X.J."/>
            <person name="Redding A."/>
            <person name="Roesel C."/>
            <person name="Sanchez-Gracia A."/>
            <person name="Schaack S."/>
            <person name="Shukla A."/>
            <person name="Tetreau G."/>
            <person name="Wang Y."/>
            <person name="Xiong G.H."/>
            <person name="Traut W."/>
            <person name="Walsh T.K."/>
            <person name="Worley K.C."/>
            <person name="Wu D."/>
            <person name="Wu W."/>
            <person name="Wu Y.Q."/>
            <person name="Zhang X."/>
            <person name="Zou Z."/>
            <person name="Zucker H."/>
            <person name="Briscoe A.D."/>
            <person name="Burmester T."/>
            <person name="Clem R.J."/>
            <person name="Feyereisen R."/>
            <person name="Grimmelikhuijzen C.J.P."/>
            <person name="Hamodrakas S.J."/>
            <person name="Hansson B.S."/>
            <person name="Huguet E."/>
            <person name="Jermiin L.S."/>
            <person name="Lan Q."/>
            <person name="Lehman H.K."/>
            <person name="Lorenzen M."/>
            <person name="Merzendorfer H."/>
            <person name="Michalopoulos I."/>
            <person name="Morton D.B."/>
            <person name="Muthukrishnan S."/>
            <person name="Oakeshott J.G."/>
            <person name="Palmer W."/>
            <person name="Park Y."/>
            <person name="Passarelli A.L."/>
            <person name="Rozas J."/>
            <person name="Schwartz L.M."/>
            <person name="Smith W."/>
            <person name="Southgate A."/>
            <person name="Vilcinskas A."/>
            <person name="Vogt R."/>
            <person name="Wang P."/>
            <person name="Werren J."/>
            <person name="Yu X.Q."/>
            <person name="Zhou J.J."/>
            <person name="Brown S.J."/>
            <person name="Scherer S.E."/>
            <person name="Richards S."/>
            <person name="Blissard G.W."/>
        </authorList>
    </citation>
    <scope>NUCLEOTIDE SEQUENCE</scope>
</reference>
<dbReference type="GO" id="GO:0019240">
    <property type="term" value="P:citrulline biosynthetic process"/>
    <property type="evidence" value="ECO:0007669"/>
    <property type="project" value="TreeGrafter"/>
</dbReference>
<dbReference type="Gene3D" id="3.40.50.1370">
    <property type="entry name" value="Aspartate/ornithine carbamoyltransferase"/>
    <property type="match status" value="2"/>
</dbReference>
<evidence type="ECO:0000313" key="6">
    <source>
        <dbReference type="Proteomes" id="UP000791440"/>
    </source>
</evidence>
<sequence length="326" mass="36992">MKLFKYLSVNCPVFILTRNLPHCRSPYPRPVHLICFKQWTAGMVMSIIDSAINLKRRVTNTHQKRLDILKDAKVTILQEVNEPVLNLAVSKAATFLGAYDVNITDHLLWDHDYNGRIFSTMSDVIFVSTSTHMCVQRFANKSSVPVLCMRSRTHASIQSMSTIMAIIEEFGTMRCLNISYLGAPHPILNSYLLLCPMLGANIKFKCCCEKCPVSPLLYKASEDITSKSSTESKQCLSREDVLQNSHIVIAGPTTTKKDKIEEFKMSTEDISKNATCDWRFFHTCPRGEEVDDELFHHCNARTFTAFQNMHYIAAALMANAVKGYRF</sequence>
<comment type="caution">
    <text evidence="5">The sequence shown here is derived from an EMBL/GenBank/DDBJ whole genome shotgun (WGS) entry which is preliminary data.</text>
</comment>
<dbReference type="EC" id="2.1.3.3" evidence="2"/>
<keyword evidence="6" id="KW-1185">Reference proteome</keyword>
<dbReference type="GO" id="GO:0005739">
    <property type="term" value="C:mitochondrion"/>
    <property type="evidence" value="ECO:0007669"/>
    <property type="project" value="TreeGrafter"/>
</dbReference>
<dbReference type="Pfam" id="PF00185">
    <property type="entry name" value="OTCace"/>
    <property type="match status" value="1"/>
</dbReference>
<evidence type="ECO:0000259" key="4">
    <source>
        <dbReference type="Pfam" id="PF00185"/>
    </source>
</evidence>
<protein>
    <recommendedName>
        <fullName evidence="2">ornithine carbamoyltransferase</fullName>
        <ecNumber evidence="2">2.1.3.3</ecNumber>
    </recommendedName>
</protein>
<dbReference type="GO" id="GO:0004585">
    <property type="term" value="F:ornithine carbamoyltransferase activity"/>
    <property type="evidence" value="ECO:0007669"/>
    <property type="project" value="UniProtKB-EC"/>
</dbReference>
<accession>A0A921Z5A2</accession>
<reference evidence="5" key="2">
    <citation type="submission" date="2020-12" db="EMBL/GenBank/DDBJ databases">
        <authorList>
            <person name="Kanost M."/>
        </authorList>
    </citation>
    <scope>NUCLEOTIDE SEQUENCE</scope>
</reference>
<dbReference type="InterPro" id="IPR006131">
    <property type="entry name" value="Asp_carbamoyltransf_Asp/Orn-bd"/>
</dbReference>
<dbReference type="PANTHER" id="PTHR45753:SF3">
    <property type="entry name" value="ORNITHINE TRANSCARBAMYLASE, MITOCHONDRIAL"/>
    <property type="match status" value="1"/>
</dbReference>
<dbReference type="PANTHER" id="PTHR45753">
    <property type="entry name" value="ORNITHINE CARBAMOYLTRANSFERASE, MITOCHONDRIAL"/>
    <property type="match status" value="1"/>
</dbReference>
<dbReference type="GO" id="GO:0042450">
    <property type="term" value="P:L-arginine biosynthetic process via ornithine"/>
    <property type="evidence" value="ECO:0007669"/>
    <property type="project" value="TreeGrafter"/>
</dbReference>
<feature type="domain" description="Aspartate/ornithine carbamoyltransferase Asp/Orn-binding" evidence="4">
    <location>
        <begin position="177"/>
        <end position="318"/>
    </location>
</feature>
<organism evidence="5 6">
    <name type="scientific">Manduca sexta</name>
    <name type="common">Tobacco hawkmoth</name>
    <name type="synonym">Tobacco hornworm</name>
    <dbReference type="NCBI Taxonomy" id="7130"/>
    <lineage>
        <taxon>Eukaryota</taxon>
        <taxon>Metazoa</taxon>
        <taxon>Ecdysozoa</taxon>
        <taxon>Arthropoda</taxon>
        <taxon>Hexapoda</taxon>
        <taxon>Insecta</taxon>
        <taxon>Pterygota</taxon>
        <taxon>Neoptera</taxon>
        <taxon>Endopterygota</taxon>
        <taxon>Lepidoptera</taxon>
        <taxon>Glossata</taxon>
        <taxon>Ditrysia</taxon>
        <taxon>Bombycoidea</taxon>
        <taxon>Sphingidae</taxon>
        <taxon>Sphinginae</taxon>
        <taxon>Sphingini</taxon>
        <taxon>Manduca</taxon>
    </lineage>
</organism>
<gene>
    <name evidence="5" type="ORF">O3G_MSEX007006</name>
</gene>
<evidence type="ECO:0000256" key="2">
    <source>
        <dbReference type="ARBA" id="ARBA00013007"/>
    </source>
</evidence>
<dbReference type="SUPFAM" id="SSF53671">
    <property type="entry name" value="Aspartate/ornithine carbamoyltransferase"/>
    <property type="match status" value="1"/>
</dbReference>
<dbReference type="Proteomes" id="UP000791440">
    <property type="component" value="Unassembled WGS sequence"/>
</dbReference>
<dbReference type="OrthoDB" id="10252326at2759"/>
<comment type="similarity">
    <text evidence="1">Belongs to the aspartate/ornithine carbamoyltransferase superfamily. OTCase family.</text>
</comment>
<dbReference type="EMBL" id="JH668402">
    <property type="protein sequence ID" value="KAG6451245.1"/>
    <property type="molecule type" value="Genomic_DNA"/>
</dbReference>
<dbReference type="AlphaFoldDB" id="A0A921Z5A2"/>
<evidence type="ECO:0000313" key="5">
    <source>
        <dbReference type="EMBL" id="KAG6451245.1"/>
    </source>
</evidence>
<dbReference type="GO" id="GO:0016597">
    <property type="term" value="F:amino acid binding"/>
    <property type="evidence" value="ECO:0007669"/>
    <property type="project" value="InterPro"/>
</dbReference>
<evidence type="ECO:0000256" key="1">
    <source>
        <dbReference type="ARBA" id="ARBA00007805"/>
    </source>
</evidence>
<name>A0A921Z5A2_MANSE</name>
<keyword evidence="3" id="KW-0808">Transferase</keyword>
<evidence type="ECO:0000256" key="3">
    <source>
        <dbReference type="ARBA" id="ARBA00022679"/>
    </source>
</evidence>